<dbReference type="EMBL" id="BK016055">
    <property type="protein sequence ID" value="DAF91511.1"/>
    <property type="molecule type" value="Genomic_DNA"/>
</dbReference>
<sequence length="37" mass="3946">MRGGGACRPPSIPSGKTSLLGSFSNILILLRWMICDP</sequence>
<proteinExistence type="predicted"/>
<protein>
    <submittedName>
        <fullName evidence="1">Uncharacterized protein</fullName>
    </submittedName>
</protein>
<organism evidence="1">
    <name type="scientific">Caudovirales sp. ctCVG11</name>
    <dbReference type="NCBI Taxonomy" id="2825759"/>
    <lineage>
        <taxon>Viruses</taxon>
        <taxon>Duplodnaviria</taxon>
        <taxon>Heunggongvirae</taxon>
        <taxon>Uroviricota</taxon>
        <taxon>Caudoviricetes</taxon>
    </lineage>
</organism>
<evidence type="ECO:0000313" key="1">
    <source>
        <dbReference type="EMBL" id="DAF91511.1"/>
    </source>
</evidence>
<accession>A0A8S5UAJ7</accession>
<reference evidence="1" key="1">
    <citation type="journal article" date="2021" name="Proc. Natl. Acad. Sci. U.S.A.">
        <title>A Catalog of Tens of Thousands of Viruses from Human Metagenomes Reveals Hidden Associations with Chronic Diseases.</title>
        <authorList>
            <person name="Tisza M.J."/>
            <person name="Buck C.B."/>
        </authorList>
    </citation>
    <scope>NUCLEOTIDE SEQUENCE</scope>
    <source>
        <strain evidence="1">CtCVG11</strain>
    </source>
</reference>
<name>A0A8S5UAJ7_9CAUD</name>